<evidence type="ECO:0000313" key="1">
    <source>
        <dbReference type="EMBL" id="MDU9004939.1"/>
    </source>
</evidence>
<name>A0ABU3VFI9_9RHOB</name>
<evidence type="ECO:0000313" key="2">
    <source>
        <dbReference type="Proteomes" id="UP001255416"/>
    </source>
</evidence>
<reference evidence="2" key="1">
    <citation type="submission" date="2023-05" db="EMBL/GenBank/DDBJ databases">
        <title>Sedimentitalea sp. nov. JM2-8.</title>
        <authorList>
            <person name="Huang J."/>
        </authorList>
    </citation>
    <scope>NUCLEOTIDE SEQUENCE [LARGE SCALE GENOMIC DNA]</scope>
    <source>
        <strain evidence="2">KHS03</strain>
    </source>
</reference>
<protein>
    <submittedName>
        <fullName evidence="1">DUF1858 domain-containing protein</fullName>
    </submittedName>
</protein>
<keyword evidence="2" id="KW-1185">Reference proteome</keyword>
<sequence>MHRPDFDDPDLPLSELFARWPDLAAVFLDHRMLCPGCPITPFHTIAEACARYKLDEEVFRGELHARLAHGKSA</sequence>
<proteinExistence type="predicted"/>
<organism evidence="1 2">
    <name type="scientific">Sedimentitalea todarodis</name>
    <dbReference type="NCBI Taxonomy" id="1631240"/>
    <lineage>
        <taxon>Bacteria</taxon>
        <taxon>Pseudomonadati</taxon>
        <taxon>Pseudomonadota</taxon>
        <taxon>Alphaproteobacteria</taxon>
        <taxon>Rhodobacterales</taxon>
        <taxon>Paracoccaceae</taxon>
        <taxon>Sedimentitalea</taxon>
    </lineage>
</organism>
<gene>
    <name evidence="1" type="ORF">QO231_13880</name>
</gene>
<dbReference type="Gene3D" id="1.10.3910.10">
    <property type="entry name" value="SP0561-like"/>
    <property type="match status" value="1"/>
</dbReference>
<dbReference type="InterPro" id="IPR038062">
    <property type="entry name" value="ScdA-like_N_sf"/>
</dbReference>
<dbReference type="Proteomes" id="UP001255416">
    <property type="component" value="Unassembled WGS sequence"/>
</dbReference>
<dbReference type="RefSeq" id="WP_316777375.1">
    <property type="nucleotide sequence ID" value="NZ_JASMWN010000010.1"/>
</dbReference>
<dbReference type="NCBIfam" id="TIGR03980">
    <property type="entry name" value="prismane_assoc"/>
    <property type="match status" value="1"/>
</dbReference>
<accession>A0ABU3VFI9</accession>
<dbReference type="EMBL" id="JASMWN010000010">
    <property type="protein sequence ID" value="MDU9004939.1"/>
    <property type="molecule type" value="Genomic_DNA"/>
</dbReference>
<dbReference type="SUPFAM" id="SSF140683">
    <property type="entry name" value="SP0561-like"/>
    <property type="match status" value="1"/>
</dbReference>
<comment type="caution">
    <text evidence="1">The sequence shown here is derived from an EMBL/GenBank/DDBJ whole genome shotgun (WGS) entry which is preliminary data.</text>
</comment>
<dbReference type="InterPro" id="IPR023883">
    <property type="entry name" value="CHP03980_redox-disulphide"/>
</dbReference>